<protein>
    <submittedName>
        <fullName evidence="1">Uncharacterized protein</fullName>
    </submittedName>
</protein>
<reference evidence="1 2" key="1">
    <citation type="journal article" date="2010" name="Nature">
        <title>Comparative genomics reveals mobile pathogenicity chromosomes in Fusarium.</title>
        <authorList>
            <person name="Ma L.J."/>
            <person name="van der Does H.C."/>
            <person name="Borkovich K.A."/>
            <person name="Coleman J.J."/>
            <person name="Daboussi M.J."/>
            <person name="Di Pietro A."/>
            <person name="Dufresne M."/>
            <person name="Freitag M."/>
            <person name="Grabherr M."/>
            <person name="Henrissat B."/>
            <person name="Houterman P.M."/>
            <person name="Kang S."/>
            <person name="Shim W.B."/>
            <person name="Woloshuk C."/>
            <person name="Xie X."/>
            <person name="Xu J.R."/>
            <person name="Antoniw J."/>
            <person name="Baker S.E."/>
            <person name="Bluhm B.H."/>
            <person name="Breakspear A."/>
            <person name="Brown D.W."/>
            <person name="Butchko R.A."/>
            <person name="Chapman S."/>
            <person name="Coulson R."/>
            <person name="Coutinho P.M."/>
            <person name="Danchin E.G."/>
            <person name="Diener A."/>
            <person name="Gale L.R."/>
            <person name="Gardiner D.M."/>
            <person name="Goff S."/>
            <person name="Hammond-Kosack K.E."/>
            <person name="Hilburn K."/>
            <person name="Hua-Van A."/>
            <person name="Jonkers W."/>
            <person name="Kazan K."/>
            <person name="Kodira C.D."/>
            <person name="Koehrsen M."/>
            <person name="Kumar L."/>
            <person name="Lee Y.H."/>
            <person name="Li L."/>
            <person name="Manners J.M."/>
            <person name="Miranda-Saavedra D."/>
            <person name="Mukherjee M."/>
            <person name="Park G."/>
            <person name="Park J."/>
            <person name="Park S.Y."/>
            <person name="Proctor R.H."/>
            <person name="Regev A."/>
            <person name="Ruiz-Roldan M.C."/>
            <person name="Sain D."/>
            <person name="Sakthikumar S."/>
            <person name="Sykes S."/>
            <person name="Schwartz D.C."/>
            <person name="Turgeon B.G."/>
            <person name="Wapinski I."/>
            <person name="Yoder O."/>
            <person name="Young S."/>
            <person name="Zeng Q."/>
            <person name="Zhou S."/>
            <person name="Galagan J."/>
            <person name="Cuomo C.A."/>
            <person name="Kistler H.C."/>
            <person name="Rep M."/>
        </authorList>
    </citation>
    <scope>NUCLEOTIDE SEQUENCE [LARGE SCALE GENOMIC DNA]</scope>
    <source>
        <strain evidence="2">M3125 / FGSC 7600</strain>
    </source>
</reference>
<dbReference type="AlphaFoldDB" id="W7MGF5"/>
<evidence type="ECO:0000313" key="2">
    <source>
        <dbReference type="Proteomes" id="UP000009096"/>
    </source>
</evidence>
<sequence>MYMWTSSVPADMVYSIMTIFSIRIDPYRSTRAAQFVFDDLTRKMTTLTTISPVWLTLGGVTGCVFPRDPQSGLLPEFSHAANTAPTTVVGGKTVWVGNHLDDSPWYVRRYDMYFVSHSQPHIINVAIFKVKVLRDLRPKKIRKVDWSLFGKRVVAKVKLGRATGRCIYYGDLEPPGGRDVYAIYVGDIGDMTTGSQNRRIDFPSSYMNKHRFGGRLLKR</sequence>
<name>W7MGF5_GIBM7</name>
<dbReference type="Proteomes" id="UP000009096">
    <property type="component" value="Chromosome 1"/>
</dbReference>
<dbReference type="GeneID" id="30067543"/>
<gene>
    <name evidence="1" type="ORF">FVEG_09914</name>
</gene>
<dbReference type="EMBL" id="CM000578">
    <property type="protein sequence ID" value="EWG50783.1"/>
    <property type="molecule type" value="Genomic_DNA"/>
</dbReference>
<accession>W7MGF5</accession>
<evidence type="ECO:0000313" key="1">
    <source>
        <dbReference type="EMBL" id="EWG50783.1"/>
    </source>
</evidence>
<dbReference type="VEuPathDB" id="FungiDB:FVEG_09914"/>
<organism evidence="1 2">
    <name type="scientific">Gibberella moniliformis (strain M3125 / FGSC 7600)</name>
    <name type="common">Maize ear and stalk rot fungus</name>
    <name type="synonym">Fusarium verticillioides</name>
    <dbReference type="NCBI Taxonomy" id="334819"/>
    <lineage>
        <taxon>Eukaryota</taxon>
        <taxon>Fungi</taxon>
        <taxon>Dikarya</taxon>
        <taxon>Ascomycota</taxon>
        <taxon>Pezizomycotina</taxon>
        <taxon>Sordariomycetes</taxon>
        <taxon>Hypocreomycetidae</taxon>
        <taxon>Hypocreales</taxon>
        <taxon>Nectriaceae</taxon>
        <taxon>Fusarium</taxon>
        <taxon>Fusarium fujikuroi species complex</taxon>
    </lineage>
</organism>
<dbReference type="RefSeq" id="XP_018756974.1">
    <property type="nucleotide sequence ID" value="XM_018898993.1"/>
</dbReference>
<dbReference type="KEGG" id="fvr:FVEG_09914"/>
<keyword evidence="2" id="KW-1185">Reference proteome</keyword>
<proteinExistence type="predicted"/>
<dbReference type="EMBL" id="DS022254">
    <property type="protein sequence ID" value="EWG50783.1"/>
    <property type="molecule type" value="Genomic_DNA"/>
</dbReference>